<dbReference type="InterPro" id="IPR051920">
    <property type="entry name" value="MPT_Adenylyltrnsfr/MoaC-Rel"/>
</dbReference>
<evidence type="ECO:0000313" key="6">
    <source>
        <dbReference type="Proteomes" id="UP001165082"/>
    </source>
</evidence>
<evidence type="ECO:0000256" key="1">
    <source>
        <dbReference type="ARBA" id="ARBA00005046"/>
    </source>
</evidence>
<evidence type="ECO:0000256" key="3">
    <source>
        <dbReference type="ARBA" id="ARBA00023150"/>
    </source>
</evidence>
<comment type="caution">
    <text evidence="5">The sequence shown here is derived from an EMBL/GenBank/DDBJ whole genome shotgun (WGS) entry which is preliminary data.</text>
</comment>
<dbReference type="SMART" id="SM00852">
    <property type="entry name" value="MoCF_biosynth"/>
    <property type="match status" value="1"/>
</dbReference>
<name>A0A9W7CN84_9STRA</name>
<dbReference type="EC" id="2.10.1.1" evidence="2"/>
<dbReference type="Proteomes" id="UP001165082">
    <property type="component" value="Unassembled WGS sequence"/>
</dbReference>
<evidence type="ECO:0000313" key="5">
    <source>
        <dbReference type="EMBL" id="GMI07769.1"/>
    </source>
</evidence>
<dbReference type="GO" id="GO:0006777">
    <property type="term" value="P:Mo-molybdopterin cofactor biosynthetic process"/>
    <property type="evidence" value="ECO:0007669"/>
    <property type="project" value="UniProtKB-KW"/>
</dbReference>
<dbReference type="PANTHER" id="PTHR43764:SF1">
    <property type="entry name" value="MOLYBDOPTERIN MOLYBDOTRANSFERASE"/>
    <property type="match status" value="1"/>
</dbReference>
<dbReference type="Gene3D" id="3.40.980.10">
    <property type="entry name" value="MoaB/Mog-like domain"/>
    <property type="match status" value="1"/>
</dbReference>
<dbReference type="Pfam" id="PF06844">
    <property type="entry name" value="DUF1244"/>
    <property type="match status" value="1"/>
</dbReference>
<comment type="pathway">
    <text evidence="1">Cofactor biosynthesis; molybdopterin biosynthesis.</text>
</comment>
<dbReference type="GO" id="GO:0061599">
    <property type="term" value="F:molybdopterin molybdotransferase activity"/>
    <property type="evidence" value="ECO:0007669"/>
    <property type="project" value="UniProtKB-EC"/>
</dbReference>
<feature type="domain" description="MoaB/Mog" evidence="4">
    <location>
        <begin position="98"/>
        <end position="259"/>
    </location>
</feature>
<dbReference type="Gene3D" id="1.10.3340.10">
    <property type="entry name" value="SMc04008-like"/>
    <property type="match status" value="1"/>
</dbReference>
<dbReference type="InterPro" id="IPR001453">
    <property type="entry name" value="MoaB/Mog_dom"/>
</dbReference>
<dbReference type="InterPro" id="IPR036810">
    <property type="entry name" value="SMc04008-like_sf"/>
</dbReference>
<dbReference type="InterPro" id="IPR023163">
    <property type="entry name" value="SMc04008-like_domain"/>
</dbReference>
<sequence>MDLMTLSGFCRNCLGKWITLAARQVGKRDGIDPSTRSALLTGSYTDFVGQCVYGEDYSTWKAKHHTPPTEEQLERYAKSKGLHADHDKEKLKAVEPSEVCCTDVDEASRGEYSDLSGPAVEAAVKEVITAAEGLKGKVEIAEVSRAICEDDRNSIVGALQGWGGTGLGDDEVGIIMTTGGTGFSIRDVTPEATREVLAKDLSNILQHALMLCSEKQPLACLSRGICGLVNRKLIVVNLPGQPEACEDVVKAVMPGVMHWAKEAVN</sequence>
<dbReference type="SUPFAM" id="SSF158757">
    <property type="entry name" value="SMc04008-like"/>
    <property type="match status" value="1"/>
</dbReference>
<evidence type="ECO:0000259" key="4">
    <source>
        <dbReference type="SMART" id="SM00852"/>
    </source>
</evidence>
<dbReference type="InterPro" id="IPR036425">
    <property type="entry name" value="MoaB/Mog-like_dom_sf"/>
</dbReference>
<dbReference type="EMBL" id="BRXZ01000226">
    <property type="protein sequence ID" value="GMI07769.1"/>
    <property type="molecule type" value="Genomic_DNA"/>
</dbReference>
<dbReference type="PANTHER" id="PTHR43764">
    <property type="entry name" value="MOLYBDENUM COFACTOR BIOSYNTHESIS"/>
    <property type="match status" value="1"/>
</dbReference>
<dbReference type="OrthoDB" id="4349954at2759"/>
<gene>
    <name evidence="5" type="ORF">TrRE_jg723</name>
</gene>
<dbReference type="Pfam" id="PF00994">
    <property type="entry name" value="MoCF_biosynth"/>
    <property type="match status" value="1"/>
</dbReference>
<reference evidence="5" key="1">
    <citation type="submission" date="2022-07" db="EMBL/GenBank/DDBJ databases">
        <title>Genome analysis of Parmales, a sister group of diatoms, reveals the evolutionary specialization of diatoms from phago-mixotrophs to photoautotrophs.</title>
        <authorList>
            <person name="Ban H."/>
            <person name="Sato S."/>
            <person name="Yoshikawa S."/>
            <person name="Kazumasa Y."/>
            <person name="Nakamura Y."/>
            <person name="Ichinomiya M."/>
            <person name="Saitoh K."/>
            <person name="Sato N."/>
            <person name="Blanc-Mathieu R."/>
            <person name="Endo H."/>
            <person name="Kuwata A."/>
            <person name="Ogata H."/>
        </authorList>
    </citation>
    <scope>NUCLEOTIDE SEQUENCE</scope>
</reference>
<accession>A0A9W7CN84</accession>
<evidence type="ECO:0000256" key="2">
    <source>
        <dbReference type="ARBA" id="ARBA00013269"/>
    </source>
</evidence>
<dbReference type="InterPro" id="IPR008284">
    <property type="entry name" value="MoCF_biosynth_CS"/>
</dbReference>
<dbReference type="SUPFAM" id="SSF53218">
    <property type="entry name" value="Molybdenum cofactor biosynthesis proteins"/>
    <property type="match status" value="1"/>
</dbReference>
<keyword evidence="3" id="KW-0501">Molybdenum cofactor biosynthesis</keyword>
<dbReference type="AlphaFoldDB" id="A0A9W7CN84"/>
<protein>
    <recommendedName>
        <fullName evidence="2">molybdopterin molybdotransferase</fullName>
        <ecNumber evidence="2">2.10.1.1</ecNumber>
    </recommendedName>
</protein>
<organism evidence="5 6">
    <name type="scientific">Triparma retinervis</name>
    <dbReference type="NCBI Taxonomy" id="2557542"/>
    <lineage>
        <taxon>Eukaryota</taxon>
        <taxon>Sar</taxon>
        <taxon>Stramenopiles</taxon>
        <taxon>Ochrophyta</taxon>
        <taxon>Bolidophyceae</taxon>
        <taxon>Parmales</taxon>
        <taxon>Triparmaceae</taxon>
        <taxon>Triparma</taxon>
    </lineage>
</organism>
<keyword evidence="6" id="KW-1185">Reference proteome</keyword>
<dbReference type="PROSITE" id="PS01078">
    <property type="entry name" value="MOCF_BIOSYNTHESIS_1"/>
    <property type="match status" value="1"/>
</dbReference>
<proteinExistence type="predicted"/>